<feature type="region of interest" description="Disordered" evidence="2">
    <location>
        <begin position="234"/>
        <end position="262"/>
    </location>
</feature>
<dbReference type="PROSITE" id="PS50110">
    <property type="entry name" value="RESPONSE_REGULATORY"/>
    <property type="match status" value="1"/>
</dbReference>
<dbReference type="InterPro" id="IPR011006">
    <property type="entry name" value="CheY-like_superfamily"/>
</dbReference>
<dbReference type="InterPro" id="IPR001789">
    <property type="entry name" value="Sig_transdc_resp-reg_receiver"/>
</dbReference>
<evidence type="ECO:0000256" key="1">
    <source>
        <dbReference type="PROSITE-ProRule" id="PRU00169"/>
    </source>
</evidence>
<name>A0A4U6RJD3_BRAEL</name>
<comment type="caution">
    <text evidence="4">The sequence shown here is derived from an EMBL/GenBank/DDBJ whole genome shotgun (WGS) entry which is preliminary data.</text>
</comment>
<organism evidence="4 5">
    <name type="scientific">Bradyrhizobium elkanii</name>
    <dbReference type="NCBI Taxonomy" id="29448"/>
    <lineage>
        <taxon>Bacteria</taxon>
        <taxon>Pseudomonadati</taxon>
        <taxon>Pseudomonadota</taxon>
        <taxon>Alphaproteobacteria</taxon>
        <taxon>Hyphomicrobiales</taxon>
        <taxon>Nitrobacteraceae</taxon>
        <taxon>Bradyrhizobium</taxon>
    </lineage>
</organism>
<dbReference type="Proteomes" id="UP000305095">
    <property type="component" value="Unassembled WGS sequence"/>
</dbReference>
<dbReference type="GO" id="GO:0000160">
    <property type="term" value="P:phosphorelay signal transduction system"/>
    <property type="evidence" value="ECO:0007669"/>
    <property type="project" value="InterPro"/>
</dbReference>
<feature type="modified residue" description="4-aspartylphosphate" evidence="1">
    <location>
        <position position="163"/>
    </location>
</feature>
<evidence type="ECO:0000313" key="5">
    <source>
        <dbReference type="Proteomes" id="UP000305095"/>
    </source>
</evidence>
<evidence type="ECO:0000313" key="4">
    <source>
        <dbReference type="EMBL" id="TKV73858.1"/>
    </source>
</evidence>
<dbReference type="AlphaFoldDB" id="A0A4U6RJD3"/>
<evidence type="ECO:0000259" key="3">
    <source>
        <dbReference type="PROSITE" id="PS50110"/>
    </source>
</evidence>
<keyword evidence="1" id="KW-0597">Phosphoprotein</keyword>
<dbReference type="Pfam" id="PF00072">
    <property type="entry name" value="Response_reg"/>
    <property type="match status" value="1"/>
</dbReference>
<dbReference type="EMBL" id="SZZP01000030">
    <property type="protein sequence ID" value="TKV73858.1"/>
    <property type="molecule type" value="Genomic_DNA"/>
</dbReference>
<sequence length="262" mass="28405">MRPLDSSALGQFVGKGGMTGRSHGEGWHQFGPPGESTAQSRERPRSPAGPTYLGTMGWQLCWPLTVPRSARSKEPGEGTELGLSRVYGVAPIDQCGCTSEDRQLGTPCMGARGYILVMDDAASVRETTWNMLDDLGYRPIAADNLDTALTTLSHQAIDLAIIDLAMAGVSGLDVELELQRRQPGLLVVYCGGYPDLIEKIGKHMNGNLLLSSSVSPRNSQPSWKRCYAPKPANRLLDSDAAPNPRGLNQYRSAPSRERVRAR</sequence>
<dbReference type="Gene3D" id="3.40.50.2300">
    <property type="match status" value="1"/>
</dbReference>
<gene>
    <name evidence="4" type="ORF">FDV58_34930</name>
</gene>
<evidence type="ECO:0000256" key="2">
    <source>
        <dbReference type="SAM" id="MobiDB-lite"/>
    </source>
</evidence>
<proteinExistence type="predicted"/>
<accession>A0A4U6RJD3</accession>
<feature type="domain" description="Response regulatory" evidence="3">
    <location>
        <begin position="114"/>
        <end position="227"/>
    </location>
</feature>
<protein>
    <submittedName>
        <fullName evidence="4">Response regulator</fullName>
    </submittedName>
</protein>
<dbReference type="RefSeq" id="WP_137483154.1">
    <property type="nucleotide sequence ID" value="NZ_SZZP01000030.1"/>
</dbReference>
<reference evidence="4 5" key="1">
    <citation type="submission" date="2019-05" db="EMBL/GenBank/DDBJ databases">
        <title>Draft Genome of Bradyrhizobium elkanii strain SEMIA 938, Used in Commercial Inoculants for Lupinus spp. in Brazil.</title>
        <authorList>
            <person name="Hungria M."/>
            <person name="Delamuta J.R.M."/>
            <person name="Ribeiro R.A."/>
            <person name="Nogueira M.A."/>
        </authorList>
    </citation>
    <scope>NUCLEOTIDE SEQUENCE [LARGE SCALE GENOMIC DNA]</scope>
    <source>
        <strain evidence="4 5">Semia 938</strain>
    </source>
</reference>
<dbReference type="SUPFAM" id="SSF52172">
    <property type="entry name" value="CheY-like"/>
    <property type="match status" value="1"/>
</dbReference>
<feature type="region of interest" description="Disordered" evidence="2">
    <location>
        <begin position="1"/>
        <end position="52"/>
    </location>
</feature>